<dbReference type="GO" id="GO:0050660">
    <property type="term" value="F:flavin adenine dinucleotide binding"/>
    <property type="evidence" value="ECO:0007669"/>
    <property type="project" value="InterPro"/>
</dbReference>
<evidence type="ECO:0000313" key="9">
    <source>
        <dbReference type="EMBL" id="ORE89524.1"/>
    </source>
</evidence>
<dbReference type="AlphaFoldDB" id="A0A1Y1SIN8"/>
<dbReference type="Pfam" id="PF02770">
    <property type="entry name" value="Acyl-CoA_dh_M"/>
    <property type="match status" value="1"/>
</dbReference>
<dbReference type="OrthoDB" id="142556at2"/>
<dbReference type="PANTHER" id="PTHR43884">
    <property type="entry name" value="ACYL-COA DEHYDROGENASE"/>
    <property type="match status" value="1"/>
</dbReference>
<dbReference type="Gene3D" id="2.40.110.10">
    <property type="entry name" value="Butyryl-CoA Dehydrogenase, subunit A, domain 2"/>
    <property type="match status" value="1"/>
</dbReference>
<accession>A0A1Y1SIN8</accession>
<comment type="cofactor">
    <cofactor evidence="1 5">
        <name>FAD</name>
        <dbReference type="ChEBI" id="CHEBI:57692"/>
    </cofactor>
</comment>
<gene>
    <name evidence="9" type="ORF">ATO7_06575</name>
</gene>
<dbReference type="RefSeq" id="WP_083560710.1">
    <property type="nucleotide sequence ID" value="NZ_AQQV01000001.1"/>
</dbReference>
<dbReference type="InterPro" id="IPR009100">
    <property type="entry name" value="AcylCoA_DH/oxidase_NM_dom_sf"/>
</dbReference>
<dbReference type="InterPro" id="IPR009075">
    <property type="entry name" value="AcylCo_DH/oxidase_C"/>
</dbReference>
<protein>
    <submittedName>
        <fullName evidence="9">Acyl-CoA dehydrogenase</fullName>
    </submittedName>
</protein>
<feature type="domain" description="Acyl-CoA dehydrogenase/oxidase C-terminal" evidence="6">
    <location>
        <begin position="306"/>
        <end position="435"/>
    </location>
</feature>
<dbReference type="Proteomes" id="UP000192342">
    <property type="component" value="Unassembled WGS sequence"/>
</dbReference>
<sequence length="439" mass="47030">MPKRQRDVQGLGLAALNRLAGSKALDRLGLKKPTEKALYQASRTGFKVAGTAGRQFKAVKNLLSPARMENHQPTDLFDLTPTEEQAMVVESVRRFAEQALRPAAEDAEKHSEIAEEVWSGAFELGLSLMAVPEALGGAGSERSPISSALVAEALAWGDMGQALALMAPVGVANALAAWGNSDQQMRYLAAFAEDDPPDAALALLEPTALADPTRPACHGLRDGNSAHWRISGEKALVPLGPFADLLVVSADLEGLGPRLALIEGDSRGLSATPEPAMGLRAASLGRVVLDQVRIAESDILGDEQAFQQAIALARLGWCALAVGTCQAVLDYVIPYVNERKAFGEPVSHRQGVAFTVANMGLELDAMRLMMWRATARAEQGQDFQREAALAHRYCADKAMQIGSDGVQMLGGHGYVKEHPVERWYRDLRAIANLEGGLLL</sequence>
<dbReference type="Pfam" id="PF02771">
    <property type="entry name" value="Acyl-CoA_dh_N"/>
    <property type="match status" value="1"/>
</dbReference>
<organism evidence="9 10">
    <name type="scientific">Oceanococcus atlanticus</name>
    <dbReference type="NCBI Taxonomy" id="1317117"/>
    <lineage>
        <taxon>Bacteria</taxon>
        <taxon>Pseudomonadati</taxon>
        <taxon>Pseudomonadota</taxon>
        <taxon>Gammaproteobacteria</taxon>
        <taxon>Chromatiales</taxon>
        <taxon>Oceanococcaceae</taxon>
        <taxon>Oceanococcus</taxon>
    </lineage>
</organism>
<feature type="domain" description="Acyl-CoA dehydrogenase/oxidase N-terminal" evidence="8">
    <location>
        <begin position="82"/>
        <end position="193"/>
    </location>
</feature>
<dbReference type="EMBL" id="AQQV01000001">
    <property type="protein sequence ID" value="ORE89524.1"/>
    <property type="molecule type" value="Genomic_DNA"/>
</dbReference>
<dbReference type="STRING" id="1317117.ATO7_06575"/>
<dbReference type="InterPro" id="IPR006091">
    <property type="entry name" value="Acyl-CoA_Oxase/DH_mid-dom"/>
</dbReference>
<keyword evidence="4 5" id="KW-0274">FAD</keyword>
<proteinExistence type="inferred from homology"/>
<evidence type="ECO:0000256" key="1">
    <source>
        <dbReference type="ARBA" id="ARBA00001974"/>
    </source>
</evidence>
<dbReference type="Pfam" id="PF00441">
    <property type="entry name" value="Acyl-CoA_dh_1"/>
    <property type="match status" value="1"/>
</dbReference>
<dbReference type="InterPro" id="IPR037069">
    <property type="entry name" value="AcylCoA_DH/ox_N_sf"/>
</dbReference>
<evidence type="ECO:0000256" key="5">
    <source>
        <dbReference type="RuleBase" id="RU362125"/>
    </source>
</evidence>
<dbReference type="Gene3D" id="1.10.540.10">
    <property type="entry name" value="Acyl-CoA dehydrogenase/oxidase, N-terminal domain"/>
    <property type="match status" value="1"/>
</dbReference>
<evidence type="ECO:0000259" key="8">
    <source>
        <dbReference type="Pfam" id="PF02771"/>
    </source>
</evidence>
<dbReference type="PROSITE" id="PS00073">
    <property type="entry name" value="ACYL_COA_DH_2"/>
    <property type="match status" value="1"/>
</dbReference>
<keyword evidence="5" id="KW-0560">Oxidoreductase</keyword>
<keyword evidence="3 5" id="KW-0285">Flavoprotein</keyword>
<evidence type="ECO:0000259" key="7">
    <source>
        <dbReference type="Pfam" id="PF02770"/>
    </source>
</evidence>
<dbReference type="InterPro" id="IPR006089">
    <property type="entry name" value="Acyl-CoA_DH_CS"/>
</dbReference>
<comment type="caution">
    <text evidence="9">The sequence shown here is derived from an EMBL/GenBank/DDBJ whole genome shotgun (WGS) entry which is preliminary data.</text>
</comment>
<comment type="similarity">
    <text evidence="2 5">Belongs to the acyl-CoA dehydrogenase family.</text>
</comment>
<dbReference type="InterPro" id="IPR036250">
    <property type="entry name" value="AcylCo_DH-like_C"/>
</dbReference>
<name>A0A1Y1SIN8_9GAMM</name>
<evidence type="ECO:0000313" key="10">
    <source>
        <dbReference type="Proteomes" id="UP000192342"/>
    </source>
</evidence>
<dbReference type="InterPro" id="IPR013786">
    <property type="entry name" value="AcylCoA_DH/ox_N"/>
</dbReference>
<evidence type="ECO:0000256" key="2">
    <source>
        <dbReference type="ARBA" id="ARBA00009347"/>
    </source>
</evidence>
<evidence type="ECO:0000259" key="6">
    <source>
        <dbReference type="Pfam" id="PF00441"/>
    </source>
</evidence>
<dbReference type="PANTHER" id="PTHR43884:SF12">
    <property type="entry name" value="ISOVALERYL-COA DEHYDROGENASE, MITOCHONDRIAL-RELATED"/>
    <property type="match status" value="1"/>
</dbReference>
<evidence type="ECO:0000256" key="3">
    <source>
        <dbReference type="ARBA" id="ARBA00022630"/>
    </source>
</evidence>
<evidence type="ECO:0000256" key="4">
    <source>
        <dbReference type="ARBA" id="ARBA00022827"/>
    </source>
</evidence>
<dbReference type="GO" id="GO:0003995">
    <property type="term" value="F:acyl-CoA dehydrogenase activity"/>
    <property type="evidence" value="ECO:0007669"/>
    <property type="project" value="InterPro"/>
</dbReference>
<dbReference type="InterPro" id="IPR046373">
    <property type="entry name" value="Acyl-CoA_Oxase/DH_mid-dom_sf"/>
</dbReference>
<dbReference type="Gene3D" id="1.20.140.10">
    <property type="entry name" value="Butyryl-CoA Dehydrogenase, subunit A, domain 3"/>
    <property type="match status" value="1"/>
</dbReference>
<reference evidence="9 10" key="1">
    <citation type="submission" date="2013-04" db="EMBL/GenBank/DDBJ databases">
        <title>Oceanococcus atlanticus 22II-S10r2 Genome Sequencing.</title>
        <authorList>
            <person name="Lai Q."/>
            <person name="Li G."/>
            <person name="Shao Z."/>
        </authorList>
    </citation>
    <scope>NUCLEOTIDE SEQUENCE [LARGE SCALE GENOMIC DNA]</scope>
    <source>
        <strain evidence="9 10">22II-S10r2</strain>
    </source>
</reference>
<keyword evidence="10" id="KW-1185">Reference proteome</keyword>
<dbReference type="SUPFAM" id="SSF47203">
    <property type="entry name" value="Acyl-CoA dehydrogenase C-terminal domain-like"/>
    <property type="match status" value="1"/>
</dbReference>
<feature type="domain" description="Acyl-CoA oxidase/dehydrogenase middle" evidence="7">
    <location>
        <begin position="200"/>
        <end position="292"/>
    </location>
</feature>
<dbReference type="SUPFAM" id="SSF56645">
    <property type="entry name" value="Acyl-CoA dehydrogenase NM domain-like"/>
    <property type="match status" value="1"/>
</dbReference>